<dbReference type="SUPFAM" id="SSF57716">
    <property type="entry name" value="Glucocorticoid receptor-like (DNA-binding domain)"/>
    <property type="match status" value="4"/>
</dbReference>
<feature type="compositionally biased region" description="Low complexity" evidence="8">
    <location>
        <begin position="474"/>
        <end position="487"/>
    </location>
</feature>
<keyword evidence="6" id="KW-0539">Nucleus</keyword>
<dbReference type="RefSeq" id="XP_013240971.1">
    <property type="nucleotide sequence ID" value="XM_013385517.1"/>
</dbReference>
<feature type="compositionally biased region" description="Low complexity" evidence="8">
    <location>
        <begin position="373"/>
        <end position="386"/>
    </location>
</feature>
<dbReference type="GeneID" id="25266688"/>
<dbReference type="AlphaFoldDB" id="A0A066VG24"/>
<feature type="region of interest" description="Disordered" evidence="8">
    <location>
        <begin position="367"/>
        <end position="435"/>
    </location>
</feature>
<dbReference type="OrthoDB" id="8062037at2759"/>
<dbReference type="SMART" id="SM00132">
    <property type="entry name" value="LIM"/>
    <property type="match status" value="2"/>
</dbReference>
<feature type="region of interest" description="Disordered" evidence="8">
    <location>
        <begin position="450"/>
        <end position="487"/>
    </location>
</feature>
<dbReference type="GO" id="GO:0005737">
    <property type="term" value="C:cytoplasm"/>
    <property type="evidence" value="ECO:0007669"/>
    <property type="project" value="TreeGrafter"/>
</dbReference>
<keyword evidence="3" id="KW-0677">Repeat</keyword>
<keyword evidence="4 7" id="KW-0862">Zinc</keyword>
<sequence>MPPRFGIAAPKCARCDKSVYQAEQVIGPAAKPYHKSCLTCMACGKRLDSTLLLEHEGEAYCKNCHKAHLGQGKGGFATAVPLKASIPRSPPASAASGGAAYGSPSFASAAGAAVPRWAGVAEGDWVASAGNRSPTRAIASSRVSSPPKLPGRVIMDELPLSSAQDASDSMLNLADEISEIRISSREPKRESTGRYEASSYLSDGGYRDSQAVHSIDDAIASGATPKIFSRSSETTGASRSAGMAPLSPKPALPIPSKYTMPPTVAPVRTPLPELASPAPVRAQLQEPTSFPVYRAGADVDSPRLNDPFYEPSAAEVIAAVRAGRVPGSPHKAGVSSFDGSQSPLRSASPCKAQEAESVTRAIIGSVPAPPSYSSPAAASATASGPSRLIRPVTPPQQKSHSATYSPEPRASSTPSRTATGGAASGPRLPSPTRPDMKRFRDAAIKTAPMHHCDAPAPASTTPKQQQPQQVHGVSSPSATSGATTSSPSFSAGINRLGLSSSIATASAARSGTPLCARCDKPVYFAEQLQASGRKWHRGCLRCDGCNTSLDPGKLEEGPTDQVAKGCNTWCRTCYAKYFGPKGIKVGMSLPEGLPRS</sequence>
<feature type="region of interest" description="Disordered" evidence="8">
    <location>
        <begin position="326"/>
        <end position="355"/>
    </location>
</feature>
<dbReference type="GO" id="GO:0030036">
    <property type="term" value="P:actin cytoskeleton organization"/>
    <property type="evidence" value="ECO:0007669"/>
    <property type="project" value="TreeGrafter"/>
</dbReference>
<name>A0A066VG24_TILAU</name>
<feature type="domain" description="LIM zinc-binding" evidence="9">
    <location>
        <begin position="513"/>
        <end position="580"/>
    </location>
</feature>
<dbReference type="PANTHER" id="PTHR24215:SF35">
    <property type="entry name" value="MUSCLE LIM PROTEIN MLP84B"/>
    <property type="match status" value="1"/>
</dbReference>
<dbReference type="CDD" id="cd09401">
    <property type="entry name" value="LIM_TLP_like"/>
    <property type="match status" value="1"/>
</dbReference>
<dbReference type="Proteomes" id="UP000027361">
    <property type="component" value="Unassembled WGS sequence"/>
</dbReference>
<keyword evidence="2 7" id="KW-0479">Metal-binding</keyword>
<evidence type="ECO:0000256" key="6">
    <source>
        <dbReference type="ARBA" id="ARBA00023242"/>
    </source>
</evidence>
<dbReference type="PANTHER" id="PTHR24215">
    <property type="entry name" value="RHO-GTPASE-ACTIVATING PROTEIN LRG1"/>
    <property type="match status" value="1"/>
</dbReference>
<feature type="compositionally biased region" description="Polar residues" evidence="8">
    <location>
        <begin position="458"/>
        <end position="472"/>
    </location>
</feature>
<dbReference type="CDD" id="cd09326">
    <property type="entry name" value="LIM_CRP_like"/>
    <property type="match status" value="1"/>
</dbReference>
<feature type="compositionally biased region" description="Polar residues" evidence="8">
    <location>
        <begin position="395"/>
        <end position="418"/>
    </location>
</feature>
<dbReference type="GO" id="GO:0030695">
    <property type="term" value="F:GTPase regulator activity"/>
    <property type="evidence" value="ECO:0007669"/>
    <property type="project" value="UniProtKB-ARBA"/>
</dbReference>
<comment type="caution">
    <text evidence="10">The sequence shown here is derived from an EMBL/GenBank/DDBJ whole genome shotgun (WGS) entry which is preliminary data.</text>
</comment>
<evidence type="ECO:0000259" key="9">
    <source>
        <dbReference type="PROSITE" id="PS50023"/>
    </source>
</evidence>
<dbReference type="HOGENOM" id="CLU_457967_0_0_1"/>
<organism evidence="10 11">
    <name type="scientific">Tilletiaria anomala (strain ATCC 24038 / CBS 436.72 / UBC 951)</name>
    <dbReference type="NCBI Taxonomy" id="1037660"/>
    <lineage>
        <taxon>Eukaryota</taxon>
        <taxon>Fungi</taxon>
        <taxon>Dikarya</taxon>
        <taxon>Basidiomycota</taxon>
        <taxon>Ustilaginomycotina</taxon>
        <taxon>Exobasidiomycetes</taxon>
        <taxon>Georgefischeriales</taxon>
        <taxon>Tilletiariaceae</taxon>
        <taxon>Tilletiaria</taxon>
    </lineage>
</organism>
<dbReference type="InParanoid" id="A0A066VG24"/>
<dbReference type="PROSITE" id="PS50023">
    <property type="entry name" value="LIM_DOMAIN_2"/>
    <property type="match status" value="2"/>
</dbReference>
<evidence type="ECO:0000313" key="11">
    <source>
        <dbReference type="Proteomes" id="UP000027361"/>
    </source>
</evidence>
<dbReference type="EMBL" id="JMSN01000107">
    <property type="protein sequence ID" value="KDN39248.1"/>
    <property type="molecule type" value="Genomic_DNA"/>
</dbReference>
<dbReference type="Gene3D" id="2.10.110.10">
    <property type="entry name" value="Cysteine Rich Protein"/>
    <property type="match status" value="2"/>
</dbReference>
<evidence type="ECO:0000256" key="7">
    <source>
        <dbReference type="PROSITE-ProRule" id="PRU00125"/>
    </source>
</evidence>
<evidence type="ECO:0000313" key="10">
    <source>
        <dbReference type="EMBL" id="KDN39248.1"/>
    </source>
</evidence>
<feature type="compositionally biased region" description="Polar residues" evidence="8">
    <location>
        <begin position="229"/>
        <end position="238"/>
    </location>
</feature>
<dbReference type="OMA" id="ESPKCPR"/>
<dbReference type="InterPro" id="IPR001781">
    <property type="entry name" value="Znf_LIM"/>
</dbReference>
<evidence type="ECO:0000256" key="5">
    <source>
        <dbReference type="ARBA" id="ARBA00023038"/>
    </source>
</evidence>
<proteinExistence type="predicted"/>
<feature type="region of interest" description="Disordered" evidence="8">
    <location>
        <begin position="184"/>
        <end position="203"/>
    </location>
</feature>
<evidence type="ECO:0000256" key="3">
    <source>
        <dbReference type="ARBA" id="ARBA00022737"/>
    </source>
</evidence>
<evidence type="ECO:0000256" key="4">
    <source>
        <dbReference type="ARBA" id="ARBA00022833"/>
    </source>
</evidence>
<dbReference type="GO" id="GO:0046872">
    <property type="term" value="F:metal ion binding"/>
    <property type="evidence" value="ECO:0007669"/>
    <property type="project" value="UniProtKB-KW"/>
</dbReference>
<protein>
    <recommendedName>
        <fullName evidence="9">LIM zinc-binding domain-containing protein</fullName>
    </recommendedName>
</protein>
<comment type="subcellular location">
    <subcellularLocation>
        <location evidence="1">Nucleus</location>
    </subcellularLocation>
</comment>
<feature type="domain" description="LIM zinc-binding" evidence="9">
    <location>
        <begin position="10"/>
        <end position="71"/>
    </location>
</feature>
<gene>
    <name evidence="10" type="ORF">K437DRAFT_276075</name>
</gene>
<evidence type="ECO:0000256" key="2">
    <source>
        <dbReference type="ARBA" id="ARBA00022723"/>
    </source>
</evidence>
<accession>A0A066VG24</accession>
<dbReference type="FunFam" id="2.10.110.10:FF:000001">
    <property type="entry name" value="Cysteine and glycine-rich protein 1"/>
    <property type="match status" value="2"/>
</dbReference>
<dbReference type="PROSITE" id="PS00478">
    <property type="entry name" value="LIM_DOMAIN_1"/>
    <property type="match status" value="2"/>
</dbReference>
<feature type="compositionally biased region" description="Basic and acidic residues" evidence="8">
    <location>
        <begin position="184"/>
        <end position="193"/>
    </location>
</feature>
<dbReference type="Pfam" id="PF00412">
    <property type="entry name" value="LIM"/>
    <property type="match status" value="2"/>
</dbReference>
<keyword evidence="5 7" id="KW-0440">LIM domain</keyword>
<dbReference type="GO" id="GO:0005634">
    <property type="term" value="C:nucleus"/>
    <property type="evidence" value="ECO:0007669"/>
    <property type="project" value="UniProtKB-SubCell"/>
</dbReference>
<feature type="region of interest" description="Disordered" evidence="8">
    <location>
        <begin position="226"/>
        <end position="255"/>
    </location>
</feature>
<reference evidence="10 11" key="1">
    <citation type="submission" date="2014-05" db="EMBL/GenBank/DDBJ databases">
        <title>Draft genome sequence of a rare smut relative, Tilletiaria anomala UBC 951.</title>
        <authorList>
            <consortium name="DOE Joint Genome Institute"/>
            <person name="Toome M."/>
            <person name="Kuo A."/>
            <person name="Henrissat B."/>
            <person name="Lipzen A."/>
            <person name="Tritt A."/>
            <person name="Yoshinaga Y."/>
            <person name="Zane M."/>
            <person name="Barry K."/>
            <person name="Grigoriev I.V."/>
            <person name="Spatafora J.W."/>
            <person name="Aimea M.C."/>
        </authorList>
    </citation>
    <scope>NUCLEOTIDE SEQUENCE [LARGE SCALE GENOMIC DNA]</scope>
    <source>
        <strain evidence="10 11">UBC 951</strain>
    </source>
</reference>
<evidence type="ECO:0000256" key="8">
    <source>
        <dbReference type="SAM" id="MobiDB-lite"/>
    </source>
</evidence>
<evidence type="ECO:0000256" key="1">
    <source>
        <dbReference type="ARBA" id="ARBA00004123"/>
    </source>
</evidence>
<dbReference type="STRING" id="1037660.A0A066VG24"/>
<keyword evidence="11" id="KW-1185">Reference proteome</keyword>